<feature type="region of interest" description="Disordered" evidence="1">
    <location>
        <begin position="120"/>
        <end position="148"/>
    </location>
</feature>
<organism evidence="2 3">
    <name type="scientific">Ramularia collo-cygni</name>
    <dbReference type="NCBI Taxonomy" id="112498"/>
    <lineage>
        <taxon>Eukaryota</taxon>
        <taxon>Fungi</taxon>
        <taxon>Dikarya</taxon>
        <taxon>Ascomycota</taxon>
        <taxon>Pezizomycotina</taxon>
        <taxon>Dothideomycetes</taxon>
        <taxon>Dothideomycetidae</taxon>
        <taxon>Mycosphaerellales</taxon>
        <taxon>Mycosphaerellaceae</taxon>
        <taxon>Ramularia</taxon>
    </lineage>
</organism>
<dbReference type="AlphaFoldDB" id="A0A2D3V6B5"/>
<dbReference type="STRING" id="112498.A0A2D3V6B5"/>
<dbReference type="OrthoDB" id="4777915at2759"/>
<sequence>MEQASKQPLKRDLGHVKARPWVRQFVEEYQDGRPWGYAIFEDPEVDHEEMENCMCRIDLLIDTARGAVFGSSYEDCPHFQWECLDWPEEEEEEDKSGHGHASVVGRGDGGGIVAAEEMKDHAQDYTEPYVDRDTEDEDEEDENEADDADIDMVRELPKLRAHFKWVRDYAKKRINAHESSNVDRNGIHSGLLQNVFLVIDQDAMDSIMGNSPFADQAWVWAIDPDYVGHVASMTRNGLTDEYYGYMRVRLQQLVNNFWDARHYHEHDLPLQVLWKAARQSYNHAFVSMDPEEAQQTVHDMNLGSALRADKVDPLVTGLG</sequence>
<feature type="compositionally biased region" description="Acidic residues" evidence="1">
    <location>
        <begin position="133"/>
        <end position="148"/>
    </location>
</feature>
<dbReference type="EMBL" id="FJUY01000032">
    <property type="protein sequence ID" value="CZT25852.1"/>
    <property type="molecule type" value="Genomic_DNA"/>
</dbReference>
<feature type="compositionally biased region" description="Basic and acidic residues" evidence="1">
    <location>
        <begin position="120"/>
        <end position="132"/>
    </location>
</feature>
<accession>A0A2D3V6B5</accession>
<dbReference type="GeneID" id="35606538"/>
<dbReference type="RefSeq" id="XP_023632510.1">
    <property type="nucleotide sequence ID" value="XM_023776742.1"/>
</dbReference>
<evidence type="ECO:0000313" key="2">
    <source>
        <dbReference type="EMBL" id="CZT25852.1"/>
    </source>
</evidence>
<protein>
    <submittedName>
        <fullName evidence="2">Uncharacterized protein</fullName>
    </submittedName>
</protein>
<dbReference type="Proteomes" id="UP000225277">
    <property type="component" value="Unassembled WGS sequence"/>
</dbReference>
<gene>
    <name evidence="2" type="ORF">RCC_11521</name>
</gene>
<proteinExistence type="predicted"/>
<evidence type="ECO:0000256" key="1">
    <source>
        <dbReference type="SAM" id="MobiDB-lite"/>
    </source>
</evidence>
<evidence type="ECO:0000313" key="3">
    <source>
        <dbReference type="Proteomes" id="UP000225277"/>
    </source>
</evidence>
<keyword evidence="3" id="KW-1185">Reference proteome</keyword>
<reference evidence="2 3" key="1">
    <citation type="submission" date="2016-03" db="EMBL/GenBank/DDBJ databases">
        <authorList>
            <person name="Ploux O."/>
        </authorList>
    </citation>
    <scope>NUCLEOTIDE SEQUENCE [LARGE SCALE GENOMIC DNA]</scope>
    <source>
        <strain evidence="2 3">URUG2</strain>
    </source>
</reference>
<name>A0A2D3V6B5_9PEZI</name>